<dbReference type="InterPro" id="IPR023753">
    <property type="entry name" value="FAD/NAD-binding_dom"/>
</dbReference>
<gene>
    <name evidence="2" type="ORF">S01H1_50900</name>
</gene>
<feature type="non-terminal residue" evidence="2">
    <location>
        <position position="261"/>
    </location>
</feature>
<evidence type="ECO:0000259" key="1">
    <source>
        <dbReference type="Pfam" id="PF07992"/>
    </source>
</evidence>
<evidence type="ECO:0000313" key="2">
    <source>
        <dbReference type="EMBL" id="GAG18837.1"/>
    </source>
</evidence>
<accession>X0W6C2</accession>
<name>X0W6C2_9ZZZZ</name>
<dbReference type="PANTHER" id="PTHR42783">
    <property type="entry name" value="GLUTAMATE SYNTHASE [NADPH] SMALL CHAIN"/>
    <property type="match status" value="1"/>
</dbReference>
<dbReference type="SUPFAM" id="SSF51971">
    <property type="entry name" value="Nucleotide-binding domain"/>
    <property type="match status" value="1"/>
</dbReference>
<dbReference type="PRINTS" id="PR00419">
    <property type="entry name" value="ADXRDTASE"/>
</dbReference>
<feature type="non-terminal residue" evidence="2">
    <location>
        <position position="1"/>
    </location>
</feature>
<organism evidence="2">
    <name type="scientific">marine sediment metagenome</name>
    <dbReference type="NCBI Taxonomy" id="412755"/>
    <lineage>
        <taxon>unclassified sequences</taxon>
        <taxon>metagenomes</taxon>
        <taxon>ecological metagenomes</taxon>
    </lineage>
</organism>
<dbReference type="PANTHER" id="PTHR42783:SF3">
    <property type="entry name" value="GLUTAMATE SYNTHASE [NADPH] SMALL CHAIN-RELATED"/>
    <property type="match status" value="1"/>
</dbReference>
<dbReference type="Gene3D" id="3.50.50.60">
    <property type="entry name" value="FAD/NAD(P)-binding domain"/>
    <property type="match status" value="2"/>
</dbReference>
<dbReference type="Pfam" id="PF07992">
    <property type="entry name" value="Pyr_redox_2"/>
    <property type="match status" value="1"/>
</dbReference>
<dbReference type="InterPro" id="IPR036188">
    <property type="entry name" value="FAD/NAD-bd_sf"/>
</dbReference>
<dbReference type="GO" id="GO:0016491">
    <property type="term" value="F:oxidoreductase activity"/>
    <property type="evidence" value="ECO:0007669"/>
    <property type="project" value="InterPro"/>
</dbReference>
<comment type="caution">
    <text evidence="2">The sequence shown here is derived from an EMBL/GenBank/DDBJ whole genome shotgun (WGS) entry which is preliminary data.</text>
</comment>
<sequence>DQQQAMGGRAIPELPPRTGKRAAVVGSGPAGLAVAEELARRGHAVKVFEAWPKPGGILRYGIPTFKMDKRHVDQQVEYLRKLGVEFAFNVRVGHDITIDELFAQGFHAVFLGHGAGRGSRLNAPGDDLDGIHMAIEFLVRMNLPPRELPDHLRQPIDVGRRAVVIGGGDTAMDCLRSALRSGAEEVVCAYRRTEAEMGGRAEERRHSDEEGVRFHYLVAPTRFIGDDSGHVRAVRLQRMELGDLDDSGRPRPVPIPGSEFE</sequence>
<dbReference type="EMBL" id="BARS01032819">
    <property type="protein sequence ID" value="GAG18837.1"/>
    <property type="molecule type" value="Genomic_DNA"/>
</dbReference>
<reference evidence="2" key="1">
    <citation type="journal article" date="2014" name="Front. Microbiol.">
        <title>High frequency of phylogenetically diverse reductive dehalogenase-homologous genes in deep subseafloor sedimentary metagenomes.</title>
        <authorList>
            <person name="Kawai M."/>
            <person name="Futagami T."/>
            <person name="Toyoda A."/>
            <person name="Takaki Y."/>
            <person name="Nishi S."/>
            <person name="Hori S."/>
            <person name="Arai W."/>
            <person name="Tsubouchi T."/>
            <person name="Morono Y."/>
            <person name="Uchiyama I."/>
            <person name="Ito T."/>
            <person name="Fujiyama A."/>
            <person name="Inagaki F."/>
            <person name="Takami H."/>
        </authorList>
    </citation>
    <scope>NUCLEOTIDE SEQUENCE</scope>
    <source>
        <strain evidence="2">Expedition CK06-06</strain>
    </source>
</reference>
<feature type="domain" description="FAD/NAD(P)-binding" evidence="1">
    <location>
        <begin position="21"/>
        <end position="232"/>
    </location>
</feature>
<protein>
    <recommendedName>
        <fullName evidence="1">FAD/NAD(P)-binding domain-containing protein</fullName>
    </recommendedName>
</protein>
<dbReference type="AlphaFoldDB" id="X0W6C2"/>
<proteinExistence type="predicted"/>